<dbReference type="AlphaFoldDB" id="A0AAD6Z3M7"/>
<dbReference type="InterPro" id="IPR036390">
    <property type="entry name" value="WH_DNA-bd_sf"/>
</dbReference>
<dbReference type="SUPFAM" id="SSF46785">
    <property type="entry name" value="Winged helix' DNA-binding domain"/>
    <property type="match status" value="1"/>
</dbReference>
<dbReference type="InterPro" id="IPR016461">
    <property type="entry name" value="COMT-like"/>
</dbReference>
<dbReference type="InterPro" id="IPR029063">
    <property type="entry name" value="SAM-dependent_MTases_sf"/>
</dbReference>
<dbReference type="GO" id="GO:0008171">
    <property type="term" value="F:O-methyltransferase activity"/>
    <property type="evidence" value="ECO:0007669"/>
    <property type="project" value="InterPro"/>
</dbReference>
<dbReference type="InterPro" id="IPR001077">
    <property type="entry name" value="COMT_C"/>
</dbReference>
<feature type="domain" description="O-methyltransferase dimerisation" evidence="5">
    <location>
        <begin position="77"/>
        <end position="154"/>
    </location>
</feature>
<protein>
    <submittedName>
        <fullName evidence="6">S-adenosyl-L-methionine-dependent methyltransferase</fullName>
    </submittedName>
</protein>
<evidence type="ECO:0000313" key="7">
    <source>
        <dbReference type="Proteomes" id="UP001218218"/>
    </source>
</evidence>
<proteinExistence type="predicted"/>
<evidence type="ECO:0000256" key="2">
    <source>
        <dbReference type="ARBA" id="ARBA00022679"/>
    </source>
</evidence>
<dbReference type="EMBL" id="JARIHO010000095">
    <property type="protein sequence ID" value="KAJ7305622.1"/>
    <property type="molecule type" value="Genomic_DNA"/>
</dbReference>
<dbReference type="InterPro" id="IPR012967">
    <property type="entry name" value="COMT_dimerisation"/>
</dbReference>
<keyword evidence="7" id="KW-1185">Reference proteome</keyword>
<evidence type="ECO:0000259" key="5">
    <source>
        <dbReference type="Pfam" id="PF08100"/>
    </source>
</evidence>
<comment type="caution">
    <text evidence="6">The sequence shown here is derived from an EMBL/GenBank/DDBJ whole genome shotgun (WGS) entry which is preliminary data.</text>
</comment>
<evidence type="ECO:0000256" key="1">
    <source>
        <dbReference type="ARBA" id="ARBA00022603"/>
    </source>
</evidence>
<dbReference type="Pfam" id="PF08100">
    <property type="entry name" value="Dimerisation"/>
    <property type="match status" value="1"/>
</dbReference>
<evidence type="ECO:0000313" key="6">
    <source>
        <dbReference type="EMBL" id="KAJ7305622.1"/>
    </source>
</evidence>
<sequence length="467" mass="50935">MLSPVRQLLAFITQSVETLEAACQSSGTTIPDLHTAFTPPSEDFRANPEAAEAARIIAAAALQLEAIMTPPQVSLYRILTGYLKSAALRICLEAGVTEILREGGPQGTHVREIAAKNGQDSEKLARFMRFLATHHIYREVSPNVFTNTRISSMLDTQKPSAEILADPEHKHDGTSGLPALASHHLDESFKASAYAWEALADPATARSGDPTATPLARSLRRPETLWTYFSRPEEQFRQHRFNIGMKGVQALQPPDAILKAYNWGGLAAGSLVVDVGGGVGTSCLTLAAKFPELKFVVQDQEKVVEQGKELWNTKMPAAISSGQVALQVHDFFTPQPQTGAAVFLMKQIMHDWSDEYCIKILTQLSAAAAPETTLLLLESIMQLASSDPNAEEGVQEAPAPLLPNYGAVNDLGYSADMVMFLLCNSQERTRMHFVELLARTGWKVVAVRRQPGDSTFLQCIEAKKVAV</sequence>
<dbReference type="SUPFAM" id="SSF53335">
    <property type="entry name" value="S-adenosyl-L-methionine-dependent methyltransferases"/>
    <property type="match status" value="1"/>
</dbReference>
<feature type="domain" description="O-methyltransferase C-terminal" evidence="4">
    <location>
        <begin position="225"/>
        <end position="442"/>
    </location>
</feature>
<dbReference type="Gene3D" id="1.10.10.10">
    <property type="entry name" value="Winged helix-like DNA-binding domain superfamily/Winged helix DNA-binding domain"/>
    <property type="match status" value="1"/>
</dbReference>
<accession>A0AAD6Z3M7</accession>
<organism evidence="6 7">
    <name type="scientific">Mycena albidolilacea</name>
    <dbReference type="NCBI Taxonomy" id="1033008"/>
    <lineage>
        <taxon>Eukaryota</taxon>
        <taxon>Fungi</taxon>
        <taxon>Dikarya</taxon>
        <taxon>Basidiomycota</taxon>
        <taxon>Agaricomycotina</taxon>
        <taxon>Agaricomycetes</taxon>
        <taxon>Agaricomycetidae</taxon>
        <taxon>Agaricales</taxon>
        <taxon>Marasmiineae</taxon>
        <taxon>Mycenaceae</taxon>
        <taxon>Mycena</taxon>
    </lineage>
</organism>
<dbReference type="GO" id="GO:0032259">
    <property type="term" value="P:methylation"/>
    <property type="evidence" value="ECO:0007669"/>
    <property type="project" value="UniProtKB-KW"/>
</dbReference>
<dbReference type="InterPro" id="IPR036388">
    <property type="entry name" value="WH-like_DNA-bd_sf"/>
</dbReference>
<dbReference type="GO" id="GO:0046983">
    <property type="term" value="F:protein dimerization activity"/>
    <property type="evidence" value="ECO:0007669"/>
    <property type="project" value="InterPro"/>
</dbReference>
<keyword evidence="1 6" id="KW-0489">Methyltransferase</keyword>
<dbReference type="Pfam" id="PF00891">
    <property type="entry name" value="Methyltransf_2"/>
    <property type="match status" value="1"/>
</dbReference>
<dbReference type="PANTHER" id="PTHR43712">
    <property type="entry name" value="PUTATIVE (AFU_ORTHOLOGUE AFUA_4G14580)-RELATED"/>
    <property type="match status" value="1"/>
</dbReference>
<evidence type="ECO:0000256" key="3">
    <source>
        <dbReference type="ARBA" id="ARBA00022691"/>
    </source>
</evidence>
<dbReference type="PROSITE" id="PS51683">
    <property type="entry name" value="SAM_OMT_II"/>
    <property type="match status" value="1"/>
</dbReference>
<name>A0AAD6Z3M7_9AGAR</name>
<dbReference type="PANTHER" id="PTHR43712:SF2">
    <property type="entry name" value="O-METHYLTRANSFERASE CICE"/>
    <property type="match status" value="1"/>
</dbReference>
<evidence type="ECO:0000259" key="4">
    <source>
        <dbReference type="Pfam" id="PF00891"/>
    </source>
</evidence>
<gene>
    <name evidence="6" type="ORF">DFH08DRAFT_793396</name>
</gene>
<reference evidence="6" key="1">
    <citation type="submission" date="2023-03" db="EMBL/GenBank/DDBJ databases">
        <title>Massive genome expansion in bonnet fungi (Mycena s.s.) driven by repeated elements and novel gene families across ecological guilds.</title>
        <authorList>
            <consortium name="Lawrence Berkeley National Laboratory"/>
            <person name="Harder C.B."/>
            <person name="Miyauchi S."/>
            <person name="Viragh M."/>
            <person name="Kuo A."/>
            <person name="Thoen E."/>
            <person name="Andreopoulos B."/>
            <person name="Lu D."/>
            <person name="Skrede I."/>
            <person name="Drula E."/>
            <person name="Henrissat B."/>
            <person name="Morin E."/>
            <person name="Kohler A."/>
            <person name="Barry K."/>
            <person name="LaButti K."/>
            <person name="Morin E."/>
            <person name="Salamov A."/>
            <person name="Lipzen A."/>
            <person name="Mereny Z."/>
            <person name="Hegedus B."/>
            <person name="Baldrian P."/>
            <person name="Stursova M."/>
            <person name="Weitz H."/>
            <person name="Taylor A."/>
            <person name="Grigoriev I.V."/>
            <person name="Nagy L.G."/>
            <person name="Martin F."/>
            <person name="Kauserud H."/>
        </authorList>
    </citation>
    <scope>NUCLEOTIDE SEQUENCE</scope>
    <source>
        <strain evidence="6">CBHHK002</strain>
    </source>
</reference>
<dbReference type="Proteomes" id="UP001218218">
    <property type="component" value="Unassembled WGS sequence"/>
</dbReference>
<keyword evidence="3" id="KW-0949">S-adenosyl-L-methionine</keyword>
<dbReference type="Gene3D" id="3.40.50.150">
    <property type="entry name" value="Vaccinia Virus protein VP39"/>
    <property type="match status" value="1"/>
</dbReference>
<keyword evidence="2" id="KW-0808">Transferase</keyword>